<evidence type="ECO:0000313" key="3">
    <source>
        <dbReference type="Proteomes" id="UP000243081"/>
    </source>
</evidence>
<feature type="non-terminal residue" evidence="2">
    <location>
        <position position="1"/>
    </location>
</feature>
<dbReference type="EMBL" id="LUKN01000981">
    <property type="protein sequence ID" value="OAR01808.1"/>
    <property type="molecule type" value="Genomic_DNA"/>
</dbReference>
<feature type="region of interest" description="Disordered" evidence="1">
    <location>
        <begin position="1"/>
        <end position="22"/>
    </location>
</feature>
<keyword evidence="3" id="KW-1185">Reference proteome</keyword>
<name>A0A179IGR7_CORDF</name>
<dbReference type="AlphaFoldDB" id="A0A179IGR7"/>
<sequence>LAADLRSNSSVETPKQYPTKLGKDAKLTSHSFTALHYSFLLLRPRATLPRGMGRDPKQYVFALGAPLQQLACCK</sequence>
<organism evidence="2 3">
    <name type="scientific">Cordyceps confragosa</name>
    <name type="common">Lecanicillium lecanii</name>
    <dbReference type="NCBI Taxonomy" id="2714763"/>
    <lineage>
        <taxon>Eukaryota</taxon>
        <taxon>Fungi</taxon>
        <taxon>Dikarya</taxon>
        <taxon>Ascomycota</taxon>
        <taxon>Pezizomycotina</taxon>
        <taxon>Sordariomycetes</taxon>
        <taxon>Hypocreomycetidae</taxon>
        <taxon>Hypocreales</taxon>
        <taxon>Cordycipitaceae</taxon>
        <taxon>Akanthomyces</taxon>
    </lineage>
</organism>
<evidence type="ECO:0000256" key="1">
    <source>
        <dbReference type="SAM" id="MobiDB-lite"/>
    </source>
</evidence>
<feature type="compositionally biased region" description="Polar residues" evidence="1">
    <location>
        <begin position="1"/>
        <end position="13"/>
    </location>
</feature>
<gene>
    <name evidence="2" type="ORF">LLEC1_00670</name>
</gene>
<evidence type="ECO:0000313" key="2">
    <source>
        <dbReference type="EMBL" id="OAR01808.1"/>
    </source>
</evidence>
<proteinExistence type="predicted"/>
<dbReference type="Proteomes" id="UP000243081">
    <property type="component" value="Unassembled WGS sequence"/>
</dbReference>
<protein>
    <submittedName>
        <fullName evidence="2">Uncharacterized protein</fullName>
    </submittedName>
</protein>
<reference evidence="2 3" key="1">
    <citation type="submission" date="2016-03" db="EMBL/GenBank/DDBJ databases">
        <title>Fine-scale spatial genetic structure of a fungal parasite of coffee scale insects.</title>
        <authorList>
            <person name="Jackson D."/>
            <person name="Zemenick K.A."/>
            <person name="Malloure B."/>
            <person name="Quandt C.A."/>
            <person name="James T.Y."/>
        </authorList>
    </citation>
    <scope>NUCLEOTIDE SEQUENCE [LARGE SCALE GENOMIC DNA]</scope>
    <source>
        <strain evidence="2 3">UM487</strain>
    </source>
</reference>
<accession>A0A179IGR7</accession>
<comment type="caution">
    <text evidence="2">The sequence shown here is derived from an EMBL/GenBank/DDBJ whole genome shotgun (WGS) entry which is preliminary data.</text>
</comment>